<comment type="caution">
    <text evidence="1">The sequence shown here is derived from an EMBL/GenBank/DDBJ whole genome shotgun (WGS) entry which is preliminary data.</text>
</comment>
<organism evidence="1 2">
    <name type="scientific">Caerostris darwini</name>
    <dbReference type="NCBI Taxonomy" id="1538125"/>
    <lineage>
        <taxon>Eukaryota</taxon>
        <taxon>Metazoa</taxon>
        <taxon>Ecdysozoa</taxon>
        <taxon>Arthropoda</taxon>
        <taxon>Chelicerata</taxon>
        <taxon>Arachnida</taxon>
        <taxon>Araneae</taxon>
        <taxon>Araneomorphae</taxon>
        <taxon>Entelegynae</taxon>
        <taxon>Araneoidea</taxon>
        <taxon>Araneidae</taxon>
        <taxon>Caerostris</taxon>
    </lineage>
</organism>
<dbReference type="AlphaFoldDB" id="A0AAV4X7J8"/>
<name>A0AAV4X7J8_9ARAC</name>
<protein>
    <submittedName>
        <fullName evidence="1">Uncharacterized protein</fullName>
    </submittedName>
</protein>
<dbReference type="Proteomes" id="UP001054837">
    <property type="component" value="Unassembled WGS sequence"/>
</dbReference>
<keyword evidence="2" id="KW-1185">Reference proteome</keyword>
<evidence type="ECO:0000313" key="1">
    <source>
        <dbReference type="EMBL" id="GIY89955.1"/>
    </source>
</evidence>
<proteinExistence type="predicted"/>
<accession>A0AAV4X7J8</accession>
<sequence length="97" mass="11072">MVFHMVEVCHLDIFHQSQFHGGQYDYRDLNSTSTLTVSFSNVKLLISDALTLFRTEHYLNHSQVNPNSSSVLSAEALCCLVHVKYSFTQRKPALLCH</sequence>
<evidence type="ECO:0000313" key="2">
    <source>
        <dbReference type="Proteomes" id="UP001054837"/>
    </source>
</evidence>
<reference evidence="1 2" key="1">
    <citation type="submission" date="2021-06" db="EMBL/GenBank/DDBJ databases">
        <title>Caerostris darwini draft genome.</title>
        <authorList>
            <person name="Kono N."/>
            <person name="Arakawa K."/>
        </authorList>
    </citation>
    <scope>NUCLEOTIDE SEQUENCE [LARGE SCALE GENOMIC DNA]</scope>
</reference>
<dbReference type="EMBL" id="BPLQ01015704">
    <property type="protein sequence ID" value="GIY89955.1"/>
    <property type="molecule type" value="Genomic_DNA"/>
</dbReference>
<gene>
    <name evidence="1" type="ORF">CDAR_604981</name>
</gene>